<sequence>MEAVMEETSRILTIIDGGVVISRRKEKERRRREKRKEEEQFQNVSCRVNSRQTRGTQIRTKVSLERTCCLKSTATDGSSIRLKIKKLCTFLSGQVIAKSVKSRKL</sequence>
<accession>A0A178W2D9</accession>
<evidence type="ECO:0000313" key="2">
    <source>
        <dbReference type="Proteomes" id="UP000078284"/>
    </source>
</evidence>
<dbReference type="AlphaFoldDB" id="A0A178W2D9"/>
<protein>
    <submittedName>
        <fullName evidence="1">Uncharacterized protein</fullName>
    </submittedName>
</protein>
<evidence type="ECO:0000313" key="1">
    <source>
        <dbReference type="EMBL" id="OAP11292.1"/>
    </source>
</evidence>
<gene>
    <name evidence="1" type="ordered locus">AXX17_At2g10470</name>
</gene>
<comment type="caution">
    <text evidence="1">The sequence shown here is derived from an EMBL/GenBank/DDBJ whole genome shotgun (WGS) entry which is preliminary data.</text>
</comment>
<name>A0A178W2D9_ARATH</name>
<dbReference type="EMBL" id="LUHQ01000002">
    <property type="protein sequence ID" value="OAP11292.1"/>
    <property type="molecule type" value="Genomic_DNA"/>
</dbReference>
<dbReference type="Proteomes" id="UP000078284">
    <property type="component" value="Chromosome 2"/>
</dbReference>
<organism evidence="1 2">
    <name type="scientific">Arabidopsis thaliana</name>
    <name type="common">Mouse-ear cress</name>
    <dbReference type="NCBI Taxonomy" id="3702"/>
    <lineage>
        <taxon>Eukaryota</taxon>
        <taxon>Viridiplantae</taxon>
        <taxon>Streptophyta</taxon>
        <taxon>Embryophyta</taxon>
        <taxon>Tracheophyta</taxon>
        <taxon>Spermatophyta</taxon>
        <taxon>Magnoliopsida</taxon>
        <taxon>eudicotyledons</taxon>
        <taxon>Gunneridae</taxon>
        <taxon>Pentapetalae</taxon>
        <taxon>rosids</taxon>
        <taxon>malvids</taxon>
        <taxon>Brassicales</taxon>
        <taxon>Brassicaceae</taxon>
        <taxon>Camelineae</taxon>
        <taxon>Arabidopsis</taxon>
    </lineage>
</organism>
<proteinExistence type="predicted"/>
<reference evidence="2" key="1">
    <citation type="journal article" date="2016" name="Proc. Natl. Acad. Sci. U.S.A.">
        <title>Chromosome-level assembly of Arabidopsis thaliana Ler reveals the extent of translocation and inversion polymorphisms.</title>
        <authorList>
            <person name="Zapata L."/>
            <person name="Ding J."/>
            <person name="Willing E.M."/>
            <person name="Hartwig B."/>
            <person name="Bezdan D."/>
            <person name="Jiao W.B."/>
            <person name="Patel V."/>
            <person name="Velikkakam James G."/>
            <person name="Koornneef M."/>
            <person name="Ossowski S."/>
            <person name="Schneeberger K."/>
        </authorList>
    </citation>
    <scope>NUCLEOTIDE SEQUENCE [LARGE SCALE GENOMIC DNA]</scope>
    <source>
        <strain evidence="2">cv. Landsberg erecta</strain>
    </source>
</reference>